<reference evidence="1 2" key="1">
    <citation type="submission" date="2015-02" db="EMBL/GenBank/DDBJ databases">
        <title>Genome Sequence of Jannaschia aquimarina DSM28248, a member of the Roseobacter clade.</title>
        <authorList>
            <person name="Voget S."/>
            <person name="Daniel R."/>
        </authorList>
    </citation>
    <scope>NUCLEOTIDE SEQUENCE [LARGE SCALE GENOMIC DNA]</scope>
    <source>
        <strain evidence="1 2">GSW-M26</strain>
    </source>
</reference>
<sequence length="132" mass="14113">MLSAEFMKTLFEIFLRDQRGAISTDWIILTAALLGTGYAVVSGLGEGPRLPERVSGGGLSGMVLEESLGPGVCRGGIDALRAMHGGKSAESWAGSLSDNALVREVDRLRSYVNRDPAQMTALECEMVRRAGR</sequence>
<evidence type="ECO:0000313" key="2">
    <source>
        <dbReference type="Proteomes" id="UP000032232"/>
    </source>
</evidence>
<protein>
    <submittedName>
        <fullName evidence="1">Uncharacterized protein</fullName>
    </submittedName>
</protein>
<comment type="caution">
    <text evidence="1">The sequence shown here is derived from an EMBL/GenBank/DDBJ whole genome shotgun (WGS) entry which is preliminary data.</text>
</comment>
<dbReference type="PATRIC" id="fig|935700.4.peg.2858"/>
<keyword evidence="2" id="KW-1185">Reference proteome</keyword>
<evidence type="ECO:0000313" key="1">
    <source>
        <dbReference type="EMBL" id="KIT15512.1"/>
    </source>
</evidence>
<dbReference type="STRING" id="935700.jaqu_27600"/>
<dbReference type="EMBL" id="JYFE01000049">
    <property type="protein sequence ID" value="KIT15512.1"/>
    <property type="molecule type" value="Genomic_DNA"/>
</dbReference>
<name>A0A0D1CL37_9RHOB</name>
<dbReference type="Proteomes" id="UP000032232">
    <property type="component" value="Unassembled WGS sequence"/>
</dbReference>
<dbReference type="AlphaFoldDB" id="A0A0D1CL37"/>
<proteinExistence type="predicted"/>
<gene>
    <name evidence="1" type="ORF">jaqu_27600</name>
</gene>
<accession>A0A0D1CL37</accession>
<organism evidence="1 2">
    <name type="scientific">Jannaschia aquimarina</name>
    <dbReference type="NCBI Taxonomy" id="935700"/>
    <lineage>
        <taxon>Bacteria</taxon>
        <taxon>Pseudomonadati</taxon>
        <taxon>Pseudomonadota</taxon>
        <taxon>Alphaproteobacteria</taxon>
        <taxon>Rhodobacterales</taxon>
        <taxon>Roseobacteraceae</taxon>
        <taxon>Jannaschia</taxon>
    </lineage>
</organism>